<dbReference type="RefSeq" id="WP_273909262.1">
    <property type="nucleotide sequence ID" value="NZ_JAMDGX010000009.1"/>
</dbReference>
<evidence type="ECO:0000313" key="4">
    <source>
        <dbReference type="Proteomes" id="UP001148203"/>
    </source>
</evidence>
<dbReference type="InterPro" id="IPR035093">
    <property type="entry name" value="RelE/ParE_toxin_dom_sf"/>
</dbReference>
<proteinExistence type="inferred from homology"/>
<dbReference type="Gene3D" id="3.30.2310.20">
    <property type="entry name" value="RelE-like"/>
    <property type="match status" value="1"/>
</dbReference>
<dbReference type="NCBIfam" id="TIGR02385">
    <property type="entry name" value="RelE_StbE"/>
    <property type="match status" value="1"/>
</dbReference>
<dbReference type="EMBL" id="JAMDGY010000119">
    <property type="protein sequence ID" value="MDD0994043.1"/>
    <property type="molecule type" value="Genomic_DNA"/>
</dbReference>
<gene>
    <name evidence="3" type="ORF">M5G11_26340</name>
</gene>
<reference evidence="3 4" key="1">
    <citation type="submission" date="2022-05" db="EMBL/GenBank/DDBJ databases">
        <title>Novel Pseudomonas spp. Isolated from a Rainbow Trout Aquaculture Facility.</title>
        <authorList>
            <person name="Testerman T."/>
            <person name="Graf J."/>
        </authorList>
    </citation>
    <scope>NUCLEOTIDE SEQUENCE [LARGE SCALE GENOMIC DNA]</scope>
    <source>
        <strain evidence="3 4">ID681</strain>
    </source>
</reference>
<dbReference type="InterPro" id="IPR007712">
    <property type="entry name" value="RelE/ParE_toxin"/>
</dbReference>
<evidence type="ECO:0000313" key="3">
    <source>
        <dbReference type="EMBL" id="MDD0994043.1"/>
    </source>
</evidence>
<organism evidence="3 4">
    <name type="scientific">Pseudomonas fontis</name>
    <dbReference type="NCBI Taxonomy" id="2942633"/>
    <lineage>
        <taxon>Bacteria</taxon>
        <taxon>Pseudomonadati</taxon>
        <taxon>Pseudomonadota</taxon>
        <taxon>Gammaproteobacteria</taxon>
        <taxon>Pseudomonadales</taxon>
        <taxon>Pseudomonadaceae</taxon>
        <taxon>Pseudomonas</taxon>
    </lineage>
</organism>
<dbReference type="Proteomes" id="UP001148203">
    <property type="component" value="Unassembled WGS sequence"/>
</dbReference>
<protein>
    <submittedName>
        <fullName evidence="3">Type II toxin-antitoxin system mRNA interferase toxin, RelE/StbE family</fullName>
    </submittedName>
</protein>
<comment type="caution">
    <text evidence="3">The sequence shown here is derived from an EMBL/GenBank/DDBJ whole genome shotgun (WGS) entry which is preliminary data.</text>
</comment>
<dbReference type="PANTHER" id="PTHR35601">
    <property type="entry name" value="TOXIN RELE"/>
    <property type="match status" value="1"/>
</dbReference>
<comment type="similarity">
    <text evidence="1">Belongs to the RelE toxin family.</text>
</comment>
<evidence type="ECO:0000256" key="1">
    <source>
        <dbReference type="ARBA" id="ARBA00006226"/>
    </source>
</evidence>
<keyword evidence="2" id="KW-1277">Toxin-antitoxin system</keyword>
<sequence>MIRIAEKLGHTLCEQFKKKLKERLESPRVQADALRELPSHYKIKLKSSGYRLVYRVEDERVVIVVVSVGKRERGSVYKTAQKR</sequence>
<accession>A0ABT5P0R5</accession>
<name>A0ABT5P0R5_9PSED</name>
<keyword evidence="4" id="KW-1185">Reference proteome</keyword>
<dbReference type="SUPFAM" id="SSF143011">
    <property type="entry name" value="RelE-like"/>
    <property type="match status" value="1"/>
</dbReference>
<evidence type="ECO:0000256" key="2">
    <source>
        <dbReference type="ARBA" id="ARBA00022649"/>
    </source>
</evidence>
<dbReference type="Pfam" id="PF05016">
    <property type="entry name" value="ParE_toxin"/>
    <property type="match status" value="1"/>
</dbReference>
<dbReference type="PANTHER" id="PTHR35601:SF1">
    <property type="entry name" value="TOXIN RELE"/>
    <property type="match status" value="1"/>
</dbReference>